<protein>
    <recommendedName>
        <fullName evidence="9">C2H2-type domain-containing protein</fullName>
    </recommendedName>
</protein>
<dbReference type="Proteomes" id="UP000796761">
    <property type="component" value="Unassembled WGS sequence"/>
</dbReference>
<evidence type="ECO:0000256" key="4">
    <source>
        <dbReference type="ARBA" id="ARBA00022771"/>
    </source>
</evidence>
<dbReference type="GO" id="GO:0005634">
    <property type="term" value="C:nucleus"/>
    <property type="evidence" value="ECO:0007669"/>
    <property type="project" value="UniProtKB-SubCell"/>
</dbReference>
<gene>
    <name evidence="10" type="ORF">HGM15179_019528</name>
</gene>
<evidence type="ECO:0000259" key="9">
    <source>
        <dbReference type="PROSITE" id="PS50157"/>
    </source>
</evidence>
<evidence type="ECO:0000256" key="1">
    <source>
        <dbReference type="ARBA" id="ARBA00004123"/>
    </source>
</evidence>
<keyword evidence="2" id="KW-0479">Metal-binding</keyword>
<evidence type="ECO:0000256" key="5">
    <source>
        <dbReference type="ARBA" id="ARBA00022833"/>
    </source>
</evidence>
<feature type="compositionally biased region" description="Low complexity" evidence="8">
    <location>
        <begin position="77"/>
        <end position="88"/>
    </location>
</feature>
<accession>A0A8K1DB76</accession>
<feature type="domain" description="C2H2-type" evidence="9">
    <location>
        <begin position="100"/>
        <end position="125"/>
    </location>
</feature>
<dbReference type="PANTHER" id="PTHR23226:SF85">
    <property type="entry name" value="ZINC FINGER PROTEIN 397"/>
    <property type="match status" value="1"/>
</dbReference>
<dbReference type="PROSITE" id="PS00028">
    <property type="entry name" value="ZINC_FINGER_C2H2_1"/>
    <property type="match status" value="3"/>
</dbReference>
<dbReference type="FunFam" id="3.30.160.60:FF:000011">
    <property type="entry name" value="zinc finger protein 615 isoform X1"/>
    <property type="match status" value="1"/>
</dbReference>
<dbReference type="SMART" id="SM00355">
    <property type="entry name" value="ZnF_C2H2"/>
    <property type="match status" value="4"/>
</dbReference>
<keyword evidence="5" id="KW-0862">Zinc</keyword>
<feature type="region of interest" description="Disordered" evidence="8">
    <location>
        <begin position="1"/>
        <end position="96"/>
    </location>
</feature>
<comment type="subcellular location">
    <subcellularLocation>
        <location evidence="1">Nucleus</location>
    </subcellularLocation>
</comment>
<dbReference type="PANTHER" id="PTHR23226">
    <property type="entry name" value="ZINC FINGER AND SCAN DOMAIN-CONTAINING"/>
    <property type="match status" value="1"/>
</dbReference>
<dbReference type="FunFam" id="3.30.160.60:FF:002090">
    <property type="entry name" value="Zinc finger protein 473"/>
    <property type="match status" value="1"/>
</dbReference>
<reference evidence="10" key="1">
    <citation type="submission" date="2019-04" db="EMBL/GenBank/DDBJ databases">
        <title>Genome assembly of Zosterops borbonicus 15179.</title>
        <authorList>
            <person name="Leroy T."/>
            <person name="Anselmetti Y."/>
            <person name="Tilak M.-K."/>
            <person name="Nabholz B."/>
        </authorList>
    </citation>
    <scope>NUCLEOTIDE SEQUENCE</scope>
    <source>
        <strain evidence="10">HGM_15179</strain>
        <tissue evidence="10">Muscle</tissue>
    </source>
</reference>
<evidence type="ECO:0000256" key="3">
    <source>
        <dbReference type="ARBA" id="ARBA00022737"/>
    </source>
</evidence>
<dbReference type="GO" id="GO:0000978">
    <property type="term" value="F:RNA polymerase II cis-regulatory region sequence-specific DNA binding"/>
    <property type="evidence" value="ECO:0007669"/>
    <property type="project" value="TreeGrafter"/>
</dbReference>
<evidence type="ECO:0000313" key="11">
    <source>
        <dbReference type="Proteomes" id="UP000796761"/>
    </source>
</evidence>
<dbReference type="Gene3D" id="3.30.160.60">
    <property type="entry name" value="Classic Zinc Finger"/>
    <property type="match status" value="4"/>
</dbReference>
<feature type="compositionally biased region" description="Basic and acidic residues" evidence="8">
    <location>
        <begin position="27"/>
        <end position="53"/>
    </location>
</feature>
<feature type="domain" description="C2H2-type" evidence="9">
    <location>
        <begin position="156"/>
        <end position="183"/>
    </location>
</feature>
<evidence type="ECO:0000256" key="8">
    <source>
        <dbReference type="SAM" id="MobiDB-lite"/>
    </source>
</evidence>
<evidence type="ECO:0000313" key="10">
    <source>
        <dbReference type="EMBL" id="TRZ07579.1"/>
    </source>
</evidence>
<name>A0A8K1DB76_9PASS</name>
<dbReference type="EMBL" id="SWJQ01001717">
    <property type="protein sequence ID" value="TRZ07579.1"/>
    <property type="molecule type" value="Genomic_DNA"/>
</dbReference>
<comment type="caution">
    <text evidence="10">The sequence shown here is derived from an EMBL/GenBank/DDBJ whole genome shotgun (WGS) entry which is preliminary data.</text>
</comment>
<proteinExistence type="predicted"/>
<dbReference type="AlphaFoldDB" id="A0A8K1DB76"/>
<dbReference type="SUPFAM" id="SSF57667">
    <property type="entry name" value="beta-beta-alpha zinc fingers"/>
    <property type="match status" value="2"/>
</dbReference>
<dbReference type="OrthoDB" id="10027876at2759"/>
<dbReference type="FunFam" id="3.30.160.60:FF:000739">
    <property type="entry name" value="Zgc:171418 protein"/>
    <property type="match status" value="1"/>
</dbReference>
<feature type="domain" description="C2H2-type" evidence="9">
    <location>
        <begin position="128"/>
        <end position="155"/>
    </location>
</feature>
<keyword evidence="11" id="KW-1185">Reference proteome</keyword>
<organism evidence="10 11">
    <name type="scientific">Zosterops borbonicus</name>
    <dbReference type="NCBI Taxonomy" id="364589"/>
    <lineage>
        <taxon>Eukaryota</taxon>
        <taxon>Metazoa</taxon>
        <taxon>Chordata</taxon>
        <taxon>Craniata</taxon>
        <taxon>Vertebrata</taxon>
        <taxon>Euteleostomi</taxon>
        <taxon>Archelosauria</taxon>
        <taxon>Archosauria</taxon>
        <taxon>Dinosauria</taxon>
        <taxon>Saurischia</taxon>
        <taxon>Theropoda</taxon>
        <taxon>Coelurosauria</taxon>
        <taxon>Aves</taxon>
        <taxon>Neognathae</taxon>
        <taxon>Neoaves</taxon>
        <taxon>Telluraves</taxon>
        <taxon>Australaves</taxon>
        <taxon>Passeriformes</taxon>
        <taxon>Sylvioidea</taxon>
        <taxon>Zosteropidae</taxon>
        <taxon>Zosterops</taxon>
    </lineage>
</organism>
<dbReference type="InterPro" id="IPR036236">
    <property type="entry name" value="Znf_C2H2_sf"/>
</dbReference>
<dbReference type="GO" id="GO:0008270">
    <property type="term" value="F:zinc ion binding"/>
    <property type="evidence" value="ECO:0007669"/>
    <property type="project" value="UniProtKB-KW"/>
</dbReference>
<evidence type="ECO:0000256" key="6">
    <source>
        <dbReference type="ARBA" id="ARBA00023242"/>
    </source>
</evidence>
<sequence>MPRHWEKGDKEWVLDPVGRGKGIGGRGEMRKEPEKGQREEGNLGQMEKEEKSWRSHTRRGCKLSPGSCEEERPALCQEGGQRSSQSSELGKKPQPGEKPYKCLECGKGFSQSSNLIQHKVIHTGKWCYECLECGKSFSWKSDLDNHCNIHTREQPYKCGECGKSFSQSSRLIQHQTIHTGDRPYECGECEMCFNCNHLIRHQTIHAR</sequence>
<dbReference type="PROSITE" id="PS50157">
    <property type="entry name" value="ZINC_FINGER_C2H2_2"/>
    <property type="match status" value="3"/>
</dbReference>
<keyword evidence="6" id="KW-0539">Nucleus</keyword>
<evidence type="ECO:0000256" key="7">
    <source>
        <dbReference type="PROSITE-ProRule" id="PRU00042"/>
    </source>
</evidence>
<feature type="compositionally biased region" description="Basic and acidic residues" evidence="8">
    <location>
        <begin position="1"/>
        <end position="13"/>
    </location>
</feature>
<keyword evidence="4 7" id="KW-0863">Zinc-finger</keyword>
<evidence type="ECO:0000256" key="2">
    <source>
        <dbReference type="ARBA" id="ARBA00022723"/>
    </source>
</evidence>
<dbReference type="Pfam" id="PF00096">
    <property type="entry name" value="zf-C2H2"/>
    <property type="match status" value="2"/>
</dbReference>
<keyword evidence="3" id="KW-0677">Repeat</keyword>
<dbReference type="InterPro" id="IPR013087">
    <property type="entry name" value="Znf_C2H2_type"/>
</dbReference>
<dbReference type="GO" id="GO:0000981">
    <property type="term" value="F:DNA-binding transcription factor activity, RNA polymerase II-specific"/>
    <property type="evidence" value="ECO:0007669"/>
    <property type="project" value="TreeGrafter"/>
</dbReference>